<proteinExistence type="predicted"/>
<feature type="transmembrane region" description="Helical" evidence="1">
    <location>
        <begin position="99"/>
        <end position="116"/>
    </location>
</feature>
<evidence type="ECO:0000259" key="3">
    <source>
        <dbReference type="Pfam" id="PF16344"/>
    </source>
</evidence>
<dbReference type="Gene3D" id="3.55.50.30">
    <property type="match status" value="1"/>
</dbReference>
<feature type="domain" description="FecR protein" evidence="2">
    <location>
        <begin position="189"/>
        <end position="280"/>
    </location>
</feature>
<organism evidence="4 5">
    <name type="scientific">Sinomicrobium weinanense</name>
    <dbReference type="NCBI Taxonomy" id="2842200"/>
    <lineage>
        <taxon>Bacteria</taxon>
        <taxon>Pseudomonadati</taxon>
        <taxon>Bacteroidota</taxon>
        <taxon>Flavobacteriia</taxon>
        <taxon>Flavobacteriales</taxon>
        <taxon>Flavobacteriaceae</taxon>
        <taxon>Sinomicrobium</taxon>
    </lineage>
</organism>
<dbReference type="PANTHER" id="PTHR30273:SF2">
    <property type="entry name" value="PROTEIN FECR"/>
    <property type="match status" value="1"/>
</dbReference>
<name>A0A926Q2W5_9FLAO</name>
<dbReference type="Pfam" id="PF04773">
    <property type="entry name" value="FecR"/>
    <property type="match status" value="1"/>
</dbReference>
<dbReference type="InterPro" id="IPR012373">
    <property type="entry name" value="Ferrdict_sens_TM"/>
</dbReference>
<gene>
    <name evidence="4" type="ORF">IBL28_05305</name>
</gene>
<keyword evidence="5" id="KW-1185">Reference proteome</keyword>
<dbReference type="GO" id="GO:0016989">
    <property type="term" value="F:sigma factor antagonist activity"/>
    <property type="evidence" value="ECO:0007669"/>
    <property type="project" value="TreeGrafter"/>
</dbReference>
<dbReference type="InterPro" id="IPR006860">
    <property type="entry name" value="FecR"/>
</dbReference>
<feature type="domain" description="Protein FecR C-terminal" evidence="3">
    <location>
        <begin position="328"/>
        <end position="396"/>
    </location>
</feature>
<dbReference type="Pfam" id="PF16344">
    <property type="entry name" value="FecR_C"/>
    <property type="match status" value="1"/>
</dbReference>
<dbReference type="InterPro" id="IPR032508">
    <property type="entry name" value="FecR_C"/>
</dbReference>
<evidence type="ECO:0000313" key="4">
    <source>
        <dbReference type="EMBL" id="MBC9795371.1"/>
    </source>
</evidence>
<keyword evidence="1" id="KW-1133">Transmembrane helix</keyword>
<dbReference type="AlphaFoldDB" id="A0A926Q2W5"/>
<dbReference type="EMBL" id="JACVDC010000009">
    <property type="protein sequence ID" value="MBC9795371.1"/>
    <property type="molecule type" value="Genomic_DNA"/>
</dbReference>
<accession>A0A926Q2W5</accession>
<keyword evidence="1" id="KW-0472">Membrane</keyword>
<sequence length="400" mass="45698">MMKYTTYNKMDFAADEYFIQWVYHPNAENCRFWETFLANFPHKREDVKAARRIVMQLSEKSSFGRLPEEIWGKVQNEIQSGPGRSGNTPLKKWHERKRVLTTIVAVCILGMSLFFINNMGLLDKETASQPPQITLQLQDGTEQVIDETTSKVITTGNGQALGNQDKDLLVYSKTQQNATEPVYNTLTVPYGKKFGLVLADGSHITLNAGSKLRYPVQFLPGKPRDVYLDGEAFFEVEKDKERPFTVVTEKMNTRVYGTRFNVTSYKNEQNTYTVLVEGSVGVYGTEDSIVQNEPLKIVPGQKATFENGRIDVEKVNIRKYTAWTAGELYFLNDRFDLILKKLERHYNITIDNSYPKINTEHLTSSFTQGAPLELVLNILKKLQPFNYRMDGNTVIITPPN</sequence>
<keyword evidence="1" id="KW-0812">Transmembrane</keyword>
<protein>
    <submittedName>
        <fullName evidence="4">DUF4974 domain-containing protein</fullName>
    </submittedName>
</protein>
<evidence type="ECO:0000256" key="1">
    <source>
        <dbReference type="SAM" id="Phobius"/>
    </source>
</evidence>
<evidence type="ECO:0000259" key="2">
    <source>
        <dbReference type="Pfam" id="PF04773"/>
    </source>
</evidence>
<dbReference type="PANTHER" id="PTHR30273">
    <property type="entry name" value="PERIPLASMIC SIGNAL SENSOR AND SIGMA FACTOR ACTIVATOR FECR-RELATED"/>
    <property type="match status" value="1"/>
</dbReference>
<comment type="caution">
    <text evidence="4">The sequence shown here is derived from an EMBL/GenBank/DDBJ whole genome shotgun (WGS) entry which is preliminary data.</text>
</comment>
<evidence type="ECO:0000313" key="5">
    <source>
        <dbReference type="Proteomes" id="UP000653730"/>
    </source>
</evidence>
<dbReference type="Proteomes" id="UP000653730">
    <property type="component" value="Unassembled WGS sequence"/>
</dbReference>
<dbReference type="Gene3D" id="2.60.120.1440">
    <property type="match status" value="1"/>
</dbReference>
<dbReference type="RefSeq" id="WP_187964523.1">
    <property type="nucleotide sequence ID" value="NZ_JACVDC010000009.1"/>
</dbReference>
<reference evidence="4 5" key="1">
    <citation type="submission" date="2020-09" db="EMBL/GenBank/DDBJ databases">
        <title>Sinomicrobium weinanense sp. nov., a halophilic bacteria isolated from saline-alkali soil.</title>
        <authorList>
            <person name="Wu P."/>
            <person name="Ren H."/>
            <person name="Mei Y."/>
            <person name="Liang Y."/>
            <person name="Chen Z."/>
        </authorList>
    </citation>
    <scope>NUCLEOTIDE SEQUENCE [LARGE SCALE GENOMIC DNA]</scope>
    <source>
        <strain evidence="4 5">FJxs</strain>
    </source>
</reference>